<name>A0A7X0LPS4_9ACTN</name>
<dbReference type="Pfam" id="PF25976">
    <property type="entry name" value="LpqB_N"/>
    <property type="match status" value="1"/>
</dbReference>
<dbReference type="EMBL" id="JACHEM010000008">
    <property type="protein sequence ID" value="MBB6436828.1"/>
    <property type="molecule type" value="Genomic_DNA"/>
</dbReference>
<dbReference type="Proteomes" id="UP000540423">
    <property type="component" value="Unassembled WGS sequence"/>
</dbReference>
<feature type="region of interest" description="Disordered" evidence="1">
    <location>
        <begin position="1"/>
        <end position="30"/>
    </location>
</feature>
<dbReference type="InterPro" id="IPR018910">
    <property type="entry name" value="LpqB_C"/>
</dbReference>
<comment type="caution">
    <text evidence="5">The sequence shown here is derived from an EMBL/GenBank/DDBJ whole genome shotgun (WGS) entry which is preliminary data.</text>
</comment>
<organism evidence="5 6">
    <name type="scientific">Streptomyces candidus</name>
    <dbReference type="NCBI Taxonomy" id="67283"/>
    <lineage>
        <taxon>Bacteria</taxon>
        <taxon>Bacillati</taxon>
        <taxon>Actinomycetota</taxon>
        <taxon>Actinomycetes</taxon>
        <taxon>Kitasatosporales</taxon>
        <taxon>Streptomycetaceae</taxon>
        <taxon>Streptomyces</taxon>
    </lineage>
</organism>
<feature type="compositionally biased region" description="Gly residues" evidence="1">
    <location>
        <begin position="8"/>
        <end position="21"/>
    </location>
</feature>
<evidence type="ECO:0000256" key="1">
    <source>
        <dbReference type="SAM" id="MobiDB-lite"/>
    </source>
</evidence>
<dbReference type="Pfam" id="PF10647">
    <property type="entry name" value="Gmad1"/>
    <property type="match status" value="1"/>
</dbReference>
<feature type="domain" description="GerMN" evidence="2">
    <location>
        <begin position="214"/>
        <end position="339"/>
    </location>
</feature>
<proteinExistence type="predicted"/>
<feature type="domain" description="Lipoprotein LpqB N-terminal" evidence="4">
    <location>
        <begin position="75"/>
        <end position="205"/>
    </location>
</feature>
<keyword evidence="6" id="KW-1185">Reference proteome</keyword>
<dbReference type="InterPro" id="IPR019606">
    <property type="entry name" value="GerMN"/>
</dbReference>
<reference evidence="5 6" key="1">
    <citation type="submission" date="2020-08" db="EMBL/GenBank/DDBJ databases">
        <title>Genomic Encyclopedia of Type Strains, Phase IV (KMG-IV): sequencing the most valuable type-strain genomes for metagenomic binning, comparative biology and taxonomic classification.</title>
        <authorList>
            <person name="Goeker M."/>
        </authorList>
    </citation>
    <scope>NUCLEOTIDE SEQUENCE [LARGE SCALE GENOMIC DNA]</scope>
    <source>
        <strain evidence="5 6">DSM 40141</strain>
    </source>
</reference>
<dbReference type="InterPro" id="IPR059026">
    <property type="entry name" value="LpqB_N"/>
</dbReference>
<evidence type="ECO:0000259" key="3">
    <source>
        <dbReference type="Pfam" id="PF10647"/>
    </source>
</evidence>
<evidence type="ECO:0000259" key="2">
    <source>
        <dbReference type="Pfam" id="PF10646"/>
    </source>
</evidence>
<dbReference type="RefSeq" id="WP_308437309.1">
    <property type="nucleotide sequence ID" value="NZ_BNBN01000001.1"/>
</dbReference>
<sequence length="642" mass="68731">MGQSDGTADGGTRGAGGFGRRGTGRGRGRRATVLVTGAALLLTAVGCGSMPDDGDVREVKASPRFDSQVRVYSVPPRPGALPEEIVEGFVEAMTSDDPGFDTARKYLTKGAAKDWDPSEVTTVLAAGPTQKVTPARHSSETPSYALSGKQVAYLDKQNAYRSAPEPYSKALGLVREKNPDNKQDPGEWRIGAPPKGLVLGESDFQRIFRSVNTYYFASNHGDDDSGQPWLVADPVYVRKRTDPQTRLDPVAQAVKALMDGPSSWLKSVVSSGFPSDATLKGGVKTLAFGDNNSLTVPLGDKAANVNRKRCTDMAAQLLFTLRDLTTTSRIQEVEIQSEDATSLCRLTESQSDKYAPQSGGSVGPVHQYFLNSRHRLVQMREQEDGEEAQAVPGALGANGLRLKSAGVSRDEENAAGVAEDGRRMLVAPLVAGGEYSALYRSDHEAEEPLSVPSWDGRGNLWFADRDRDRKTSKLLRSVGGTEPPQEVTVHGLGDGYVDSLRVSADGVRIALLVVEKERKTLKIGRVEHSGTREKPEVEVGGLRPAAPQMEEVTAMSWAGHSRLVVVGREAGGVQQMRYVQTDGSTSAAGLLPGANQVTAVAAADSEHLPLLAQSQEDGIVRLPPGANWKTVVQKGSMPFYPG</sequence>
<evidence type="ECO:0008006" key="7">
    <source>
        <dbReference type="Google" id="ProtNLM"/>
    </source>
</evidence>
<dbReference type="AlphaFoldDB" id="A0A7X0LPS4"/>
<protein>
    <recommendedName>
        <fullName evidence="7">Lipoprotein LpqB</fullName>
    </recommendedName>
</protein>
<evidence type="ECO:0000313" key="6">
    <source>
        <dbReference type="Proteomes" id="UP000540423"/>
    </source>
</evidence>
<dbReference type="Pfam" id="PF10646">
    <property type="entry name" value="Germane"/>
    <property type="match status" value="1"/>
</dbReference>
<gene>
    <name evidence="5" type="ORF">HNQ79_003303</name>
</gene>
<evidence type="ECO:0000313" key="5">
    <source>
        <dbReference type="EMBL" id="MBB6436828.1"/>
    </source>
</evidence>
<evidence type="ECO:0000259" key="4">
    <source>
        <dbReference type="Pfam" id="PF25976"/>
    </source>
</evidence>
<accession>A0A7X0LPS4</accession>
<feature type="domain" description="Lipoprotein LpqB C-terminal" evidence="3">
    <location>
        <begin position="383"/>
        <end position="641"/>
    </location>
</feature>